<keyword evidence="2" id="KW-1185">Reference proteome</keyword>
<protein>
    <submittedName>
        <fullName evidence="1">Predicted protein</fullName>
    </submittedName>
</protein>
<proteinExistence type="predicted"/>
<name>C1MPD9_MICPC</name>
<evidence type="ECO:0000313" key="1">
    <source>
        <dbReference type="EMBL" id="EEH58911.1"/>
    </source>
</evidence>
<reference evidence="1 2" key="1">
    <citation type="journal article" date="2009" name="Science">
        <title>Green evolution and dynamic adaptations revealed by genomes of the marine picoeukaryotes Micromonas.</title>
        <authorList>
            <person name="Worden A.Z."/>
            <person name="Lee J.H."/>
            <person name="Mock T."/>
            <person name="Rouze P."/>
            <person name="Simmons M.P."/>
            <person name="Aerts A.L."/>
            <person name="Allen A.E."/>
            <person name="Cuvelier M.L."/>
            <person name="Derelle E."/>
            <person name="Everett M.V."/>
            <person name="Foulon E."/>
            <person name="Grimwood J."/>
            <person name="Gundlach H."/>
            <person name="Henrissat B."/>
            <person name="Napoli C."/>
            <person name="McDonald S.M."/>
            <person name="Parker M.S."/>
            <person name="Rombauts S."/>
            <person name="Salamov A."/>
            <person name="Von Dassow P."/>
            <person name="Badger J.H."/>
            <person name="Coutinho P.M."/>
            <person name="Demir E."/>
            <person name="Dubchak I."/>
            <person name="Gentemann C."/>
            <person name="Eikrem W."/>
            <person name="Gready J.E."/>
            <person name="John U."/>
            <person name="Lanier W."/>
            <person name="Lindquist E.A."/>
            <person name="Lucas S."/>
            <person name="Mayer K.F."/>
            <person name="Moreau H."/>
            <person name="Not F."/>
            <person name="Otillar R."/>
            <person name="Panaud O."/>
            <person name="Pangilinan J."/>
            <person name="Paulsen I."/>
            <person name="Piegu B."/>
            <person name="Poliakov A."/>
            <person name="Robbens S."/>
            <person name="Schmutz J."/>
            <person name="Toulza E."/>
            <person name="Wyss T."/>
            <person name="Zelensky A."/>
            <person name="Zhou K."/>
            <person name="Armbrust E.V."/>
            <person name="Bhattacharya D."/>
            <person name="Goodenough U.W."/>
            <person name="Van de Peer Y."/>
            <person name="Grigoriev I.V."/>
        </authorList>
    </citation>
    <scope>NUCLEOTIDE SEQUENCE [LARGE SCALE GENOMIC DNA]</scope>
    <source>
        <strain evidence="1 2">CCMP1545</strain>
    </source>
</reference>
<accession>C1MPD9</accession>
<dbReference type="Proteomes" id="UP000001876">
    <property type="component" value="Unassembled WGS sequence"/>
</dbReference>
<organism evidence="2">
    <name type="scientific">Micromonas pusilla (strain CCMP1545)</name>
    <name type="common">Picoplanktonic green alga</name>
    <dbReference type="NCBI Taxonomy" id="564608"/>
    <lineage>
        <taxon>Eukaryota</taxon>
        <taxon>Viridiplantae</taxon>
        <taxon>Chlorophyta</taxon>
        <taxon>Mamiellophyceae</taxon>
        <taxon>Mamiellales</taxon>
        <taxon>Mamiellaceae</taxon>
        <taxon>Micromonas</taxon>
    </lineage>
</organism>
<dbReference type="GeneID" id="9682245"/>
<dbReference type="KEGG" id="mpp:MICPUCDRAFT_62230"/>
<dbReference type="EMBL" id="GG663737">
    <property type="protein sequence ID" value="EEH58911.1"/>
    <property type="molecule type" value="Genomic_DNA"/>
</dbReference>
<gene>
    <name evidence="1" type="ORF">MICPUCDRAFT_62230</name>
</gene>
<sequence length="241" mass="25950">MYCVTPFFRYSFPKPLNLTAVSPRRRSSVSVASFTVVPDSDIPLPTPKPKSSPSTLLLVRVGVCPLARAPEFTSFCVTGDVRAAYAFANARALFHRFFATVSSTSVTFSAAALSISKFAAAIAASAFSCAAAPAASSVVPGKYFSGKTRIKKPTGIEPNPNPMEQNHSAVVRFMKPIAGPTTVRPTPSMSATCVKNVTMMMPQKIGEFWMLSRMLKSAILRELISLNICIITNVLKMTELS</sequence>
<evidence type="ECO:0000313" key="2">
    <source>
        <dbReference type="Proteomes" id="UP000001876"/>
    </source>
</evidence>
<dbReference type="RefSeq" id="XP_003057266.1">
    <property type="nucleotide sequence ID" value="XM_003057220.1"/>
</dbReference>
<dbReference type="AlphaFoldDB" id="C1MPD9"/>